<dbReference type="InterPro" id="IPR050300">
    <property type="entry name" value="GDXG_lipolytic_enzyme"/>
</dbReference>
<dbReference type="AlphaFoldDB" id="A0A238Z5W6"/>
<evidence type="ECO:0000256" key="1">
    <source>
        <dbReference type="ARBA" id="ARBA00022801"/>
    </source>
</evidence>
<gene>
    <name evidence="4" type="ORF">SAMN06265371_11337</name>
</gene>
<proteinExistence type="predicted"/>
<name>A0A238Z5W6_9FLAO</name>
<sequence>MKTMKPIKVIITLLITLNFSYAQNSKPAPDLANVKYSEHERNVLDVWFADSNKTTPMVIYIHGGGFKSGSKEKIKANELSELLEAGISVASINYRLLSNAPLPAAHIDAKHALQFIRSKAMEWKIDKDRIGLFGGSAGAQICMWLAFSNDMANADSDNPIERESTRVTCIAPIIGQTTMSSEFWTALADRHLKDENGSDYIAKIFGDTTRRDRNRMATYGTKTLKEADKIADDLSALSLISADDPPVFMSYFMSPDAKVPNNPRKVRGWVIHHVDFGIALKEKMDELNIEADLKYPGSKTKYNSLVEFFVDKLS</sequence>
<dbReference type="Proteomes" id="UP000198384">
    <property type="component" value="Unassembled WGS sequence"/>
</dbReference>
<dbReference type="InterPro" id="IPR049492">
    <property type="entry name" value="BD-FAE-like_dom"/>
</dbReference>
<evidence type="ECO:0000259" key="3">
    <source>
        <dbReference type="Pfam" id="PF20434"/>
    </source>
</evidence>
<dbReference type="InterPro" id="IPR029058">
    <property type="entry name" value="AB_hydrolase_fold"/>
</dbReference>
<reference evidence="4 5" key="1">
    <citation type="submission" date="2017-06" db="EMBL/GenBank/DDBJ databases">
        <authorList>
            <person name="Kim H.J."/>
            <person name="Triplett B.A."/>
        </authorList>
    </citation>
    <scope>NUCLEOTIDE SEQUENCE [LARGE SCALE GENOMIC DNA]</scope>
    <source>
        <strain evidence="4 5">DSM 29150</strain>
    </source>
</reference>
<keyword evidence="1 4" id="KW-0378">Hydrolase</keyword>
<evidence type="ECO:0000313" key="4">
    <source>
        <dbReference type="EMBL" id="SNR78399.1"/>
    </source>
</evidence>
<feature type="domain" description="BD-FAE-like" evidence="3">
    <location>
        <begin position="45"/>
        <end position="250"/>
    </location>
</feature>
<evidence type="ECO:0000313" key="5">
    <source>
        <dbReference type="Proteomes" id="UP000198384"/>
    </source>
</evidence>
<dbReference type="EMBL" id="FZNT01000013">
    <property type="protein sequence ID" value="SNR78399.1"/>
    <property type="molecule type" value="Genomic_DNA"/>
</dbReference>
<evidence type="ECO:0000256" key="2">
    <source>
        <dbReference type="SAM" id="SignalP"/>
    </source>
</evidence>
<dbReference type="OrthoDB" id="9803990at2"/>
<keyword evidence="5" id="KW-1185">Reference proteome</keyword>
<dbReference type="SUPFAM" id="SSF53474">
    <property type="entry name" value="alpha/beta-Hydrolases"/>
    <property type="match status" value="1"/>
</dbReference>
<dbReference type="RefSeq" id="WP_089382939.1">
    <property type="nucleotide sequence ID" value="NZ_FZNT01000013.1"/>
</dbReference>
<organism evidence="4 5">
    <name type="scientific">Lutibacter agarilyticus</name>
    <dbReference type="NCBI Taxonomy" id="1109740"/>
    <lineage>
        <taxon>Bacteria</taxon>
        <taxon>Pseudomonadati</taxon>
        <taxon>Bacteroidota</taxon>
        <taxon>Flavobacteriia</taxon>
        <taxon>Flavobacteriales</taxon>
        <taxon>Flavobacteriaceae</taxon>
        <taxon>Lutibacter</taxon>
    </lineage>
</organism>
<keyword evidence="2" id="KW-0732">Signal</keyword>
<feature type="signal peptide" evidence="2">
    <location>
        <begin position="1"/>
        <end position="22"/>
    </location>
</feature>
<dbReference type="GO" id="GO:0016787">
    <property type="term" value="F:hydrolase activity"/>
    <property type="evidence" value="ECO:0007669"/>
    <property type="project" value="UniProtKB-KW"/>
</dbReference>
<feature type="chain" id="PRO_5013394257" evidence="2">
    <location>
        <begin position="23"/>
        <end position="314"/>
    </location>
</feature>
<dbReference type="PANTHER" id="PTHR48081">
    <property type="entry name" value="AB HYDROLASE SUPERFAMILY PROTEIN C4A8.06C"/>
    <property type="match status" value="1"/>
</dbReference>
<dbReference type="Gene3D" id="3.40.50.1820">
    <property type="entry name" value="alpha/beta hydrolase"/>
    <property type="match status" value="1"/>
</dbReference>
<dbReference type="Pfam" id="PF20434">
    <property type="entry name" value="BD-FAE"/>
    <property type="match status" value="1"/>
</dbReference>
<accession>A0A238Z5W6</accession>
<protein>
    <submittedName>
        <fullName evidence="4">Alpha/beta hydrolase fold</fullName>
    </submittedName>
</protein>